<keyword evidence="8 9" id="KW-0119">Carbohydrate metabolism</keyword>
<feature type="domain" description="Nucleotidyl transferase" evidence="11">
    <location>
        <begin position="67"/>
        <end position="334"/>
    </location>
</feature>
<evidence type="ECO:0000259" key="11">
    <source>
        <dbReference type="Pfam" id="PF00483"/>
    </source>
</evidence>
<evidence type="ECO:0000256" key="6">
    <source>
        <dbReference type="ARBA" id="ARBA00022840"/>
    </source>
</evidence>
<keyword evidence="7 9" id="KW-0320">Glycogen biosynthesis</keyword>
<feature type="binding site" evidence="9">
    <location>
        <position position="222"/>
    </location>
    <ligand>
        <name>alpha-D-glucose 1-phosphate</name>
        <dbReference type="ChEBI" id="CHEBI:58601"/>
    </ligand>
</feature>
<dbReference type="OrthoDB" id="9801810at2"/>
<comment type="pathway">
    <text evidence="9">Glycan biosynthesis; glycogen biosynthesis.</text>
</comment>
<evidence type="ECO:0000313" key="13">
    <source>
        <dbReference type="EMBL" id="PQV63746.1"/>
    </source>
</evidence>
<feature type="binding site" evidence="9">
    <location>
        <position position="255"/>
    </location>
    <ligand>
        <name>alpha-D-glucose 1-phosphate</name>
        <dbReference type="ChEBI" id="CHEBI:58601"/>
    </ligand>
</feature>
<dbReference type="NCBIfam" id="NF002023">
    <property type="entry name" value="PRK00844.1"/>
    <property type="match status" value="1"/>
</dbReference>
<keyword evidence="2 9" id="KW-0321">Glycogen metabolism</keyword>
<name>A0A2S8SSJ3_9BACT</name>
<organism evidence="13 14">
    <name type="scientific">Abditibacterium utsteinense</name>
    <dbReference type="NCBI Taxonomy" id="1960156"/>
    <lineage>
        <taxon>Bacteria</taxon>
        <taxon>Pseudomonadati</taxon>
        <taxon>Abditibacteriota</taxon>
        <taxon>Abditibacteriia</taxon>
        <taxon>Abditibacteriales</taxon>
        <taxon>Abditibacteriaceae</taxon>
        <taxon>Abditibacterium</taxon>
    </lineage>
</organism>
<accession>A0A2S8SSJ3</accession>
<comment type="subunit">
    <text evidence="9">Homotetramer.</text>
</comment>
<dbReference type="Pfam" id="PF00483">
    <property type="entry name" value="NTP_transferase"/>
    <property type="match status" value="1"/>
</dbReference>
<evidence type="ECO:0000256" key="4">
    <source>
        <dbReference type="ARBA" id="ARBA00022695"/>
    </source>
</evidence>
<gene>
    <name evidence="9" type="primary">glgC</name>
    <name evidence="13" type="ORF">B1R32_10986</name>
</gene>
<feature type="site" description="Could play a key role in the communication between the regulatory and the substrate sites" evidence="9">
    <location>
        <position position="118"/>
    </location>
</feature>
<dbReference type="Gene3D" id="3.90.550.10">
    <property type="entry name" value="Spore Coat Polysaccharide Biosynthesis Protein SpsA, Chain A"/>
    <property type="match status" value="1"/>
</dbReference>
<evidence type="ECO:0000256" key="3">
    <source>
        <dbReference type="ARBA" id="ARBA00022679"/>
    </source>
</evidence>
<keyword evidence="6 9" id="KW-0067">ATP-binding</keyword>
<dbReference type="InterPro" id="IPR005835">
    <property type="entry name" value="NTP_transferase_dom"/>
</dbReference>
<evidence type="ECO:0000256" key="1">
    <source>
        <dbReference type="ARBA" id="ARBA00010443"/>
    </source>
</evidence>
<dbReference type="EC" id="2.7.7.27" evidence="9"/>
<feature type="region of interest" description="Disordered" evidence="10">
    <location>
        <begin position="1"/>
        <end position="40"/>
    </location>
</feature>
<dbReference type="CDD" id="cd04651">
    <property type="entry name" value="LbH_G1P_AT_C"/>
    <property type="match status" value="1"/>
</dbReference>
<dbReference type="Pfam" id="PF24894">
    <property type="entry name" value="Hexapep_GlmU"/>
    <property type="match status" value="1"/>
</dbReference>
<dbReference type="AlphaFoldDB" id="A0A2S8SSJ3"/>
<comment type="caution">
    <text evidence="13">The sequence shown here is derived from an EMBL/GenBank/DDBJ whole genome shotgun (WGS) entry which is preliminary data.</text>
</comment>
<comment type="similarity">
    <text evidence="1 9">Belongs to the bacterial/plant glucose-1-phosphate adenylyltransferase family.</text>
</comment>
<dbReference type="NCBIfam" id="TIGR02091">
    <property type="entry name" value="glgC"/>
    <property type="match status" value="1"/>
</dbReference>
<feature type="compositionally biased region" description="Basic and acidic residues" evidence="10">
    <location>
        <begin position="19"/>
        <end position="28"/>
    </location>
</feature>
<dbReference type="InterPro" id="IPR011004">
    <property type="entry name" value="Trimer_LpxA-like_sf"/>
</dbReference>
<dbReference type="InterPro" id="IPR056818">
    <property type="entry name" value="GlmU/GlgC-like_hexapep"/>
</dbReference>
<dbReference type="GO" id="GO:0005978">
    <property type="term" value="P:glycogen biosynthetic process"/>
    <property type="evidence" value="ECO:0007669"/>
    <property type="project" value="UniProtKB-UniRule"/>
</dbReference>
<keyword evidence="5 9" id="KW-0547">Nucleotide-binding</keyword>
<keyword evidence="4 9" id="KW-0548">Nucleotidyltransferase</keyword>
<dbReference type="PANTHER" id="PTHR43523">
    <property type="entry name" value="GLUCOSE-1-PHOSPHATE ADENYLYLTRANSFERASE-RELATED"/>
    <property type="match status" value="1"/>
</dbReference>
<dbReference type="InterPro" id="IPR011831">
    <property type="entry name" value="ADP-Glc_PPase"/>
</dbReference>
<dbReference type="FunCoup" id="A0A2S8SSJ3">
    <property type="interactions" value="140"/>
</dbReference>
<dbReference type="InParanoid" id="A0A2S8SSJ3"/>
<dbReference type="UniPathway" id="UPA00164"/>
<dbReference type="GO" id="GO:0005524">
    <property type="term" value="F:ATP binding"/>
    <property type="evidence" value="ECO:0007669"/>
    <property type="project" value="UniProtKB-KW"/>
</dbReference>
<dbReference type="CDD" id="cd02508">
    <property type="entry name" value="ADP_Glucose_PP"/>
    <property type="match status" value="1"/>
</dbReference>
<keyword evidence="3 9" id="KW-0808">Transferase</keyword>
<dbReference type="PANTHER" id="PTHR43523:SF2">
    <property type="entry name" value="GLUCOSE-1-PHOSPHATE ADENYLYLTRANSFERASE"/>
    <property type="match status" value="1"/>
</dbReference>
<dbReference type="EMBL" id="NIGF01000009">
    <property type="protein sequence ID" value="PQV63746.1"/>
    <property type="molecule type" value="Genomic_DNA"/>
</dbReference>
<feature type="domain" description="Glucose-1-phosphate adenylyltransferase/Bifunctional protein GlmU-like C-terminal hexapeptide" evidence="12">
    <location>
        <begin position="358"/>
        <end position="461"/>
    </location>
</feature>
<dbReference type="Proteomes" id="UP000237684">
    <property type="component" value="Unassembled WGS sequence"/>
</dbReference>
<dbReference type="GO" id="GO:0008878">
    <property type="term" value="F:glucose-1-phosphate adenylyltransferase activity"/>
    <property type="evidence" value="ECO:0007669"/>
    <property type="project" value="UniProtKB-UniRule"/>
</dbReference>
<evidence type="ECO:0000259" key="12">
    <source>
        <dbReference type="Pfam" id="PF24894"/>
    </source>
</evidence>
<keyword evidence="14" id="KW-1185">Reference proteome</keyword>
<dbReference type="SUPFAM" id="SSF53448">
    <property type="entry name" value="Nucleotide-diphospho-sugar transferases"/>
    <property type="match status" value="1"/>
</dbReference>
<evidence type="ECO:0000256" key="9">
    <source>
        <dbReference type="HAMAP-Rule" id="MF_00624"/>
    </source>
</evidence>
<dbReference type="Gene3D" id="2.160.10.10">
    <property type="entry name" value="Hexapeptide repeat proteins"/>
    <property type="match status" value="1"/>
</dbReference>
<protein>
    <recommendedName>
        <fullName evidence="9">Glucose-1-phosphate adenylyltransferase</fullName>
        <ecNumber evidence="9">2.7.7.27</ecNumber>
    </recommendedName>
    <alternativeName>
        <fullName evidence="9">ADP-glucose pyrophosphorylase</fullName>
        <shortName evidence="9">ADPGlc PPase</shortName>
    </alternativeName>
    <alternativeName>
        <fullName evidence="9">ADP-glucose synthase</fullName>
    </alternativeName>
</protein>
<dbReference type="PROSITE" id="PS00809">
    <property type="entry name" value="ADP_GLC_PYROPHOSPH_2"/>
    <property type="match status" value="1"/>
</dbReference>
<evidence type="ECO:0000256" key="8">
    <source>
        <dbReference type="ARBA" id="ARBA00023277"/>
    </source>
</evidence>
<dbReference type="NCBIfam" id="NF001947">
    <property type="entry name" value="PRK00725.1"/>
    <property type="match status" value="1"/>
</dbReference>
<evidence type="ECO:0000313" key="14">
    <source>
        <dbReference type="Proteomes" id="UP000237684"/>
    </source>
</evidence>
<dbReference type="SUPFAM" id="SSF51161">
    <property type="entry name" value="Trimeric LpxA-like enzymes"/>
    <property type="match status" value="1"/>
</dbReference>
<feature type="binding site" evidence="9">
    <location>
        <position position="157"/>
    </location>
    <ligand>
        <name>alpha-D-glucose 1-phosphate</name>
        <dbReference type="ChEBI" id="CHEBI:58601"/>
    </ligand>
</feature>
<dbReference type="InterPro" id="IPR023049">
    <property type="entry name" value="GlgC_bac"/>
</dbReference>
<evidence type="ECO:0000256" key="5">
    <source>
        <dbReference type="ARBA" id="ARBA00022741"/>
    </source>
</evidence>
<dbReference type="HAMAP" id="MF_00624">
    <property type="entry name" value="GlgC"/>
    <property type="match status" value="1"/>
</dbReference>
<evidence type="ECO:0000256" key="2">
    <source>
        <dbReference type="ARBA" id="ARBA00022600"/>
    </source>
</evidence>
<evidence type="ECO:0000256" key="10">
    <source>
        <dbReference type="SAM" id="MobiDB-lite"/>
    </source>
</evidence>
<feature type="site" description="Could play a key role in the communication between the regulatory and the substrate sites" evidence="9">
    <location>
        <position position="156"/>
    </location>
</feature>
<dbReference type="InterPro" id="IPR005836">
    <property type="entry name" value="ADP_Glu_pyroP_CS"/>
</dbReference>
<dbReference type="RefSeq" id="WP_105483960.1">
    <property type="nucleotide sequence ID" value="NZ_NIGF01000009.1"/>
</dbReference>
<comment type="catalytic activity">
    <reaction evidence="9">
        <text>alpha-D-glucose 1-phosphate + ATP + H(+) = ADP-alpha-D-glucose + diphosphate</text>
        <dbReference type="Rhea" id="RHEA:12120"/>
        <dbReference type="ChEBI" id="CHEBI:15378"/>
        <dbReference type="ChEBI" id="CHEBI:30616"/>
        <dbReference type="ChEBI" id="CHEBI:33019"/>
        <dbReference type="ChEBI" id="CHEBI:57498"/>
        <dbReference type="ChEBI" id="CHEBI:58601"/>
        <dbReference type="EC" id="2.7.7.27"/>
    </reaction>
</comment>
<sequence length="468" mass="52697">MSQTPDTEPIISSPADFSLEDHSPREEAPPSPVDAYARPEDVRFAPTISRGVRSRGQDSNTQNTIVMLLAGGQGERLYPLTRDRAKPSVPIGGVYRIIDFALSNCINSGMRRILVLTQYKSFSLQRHIQAAWELFNPVMGEYIDVIPPQQRNVQRWYQGTADAIFQNIYMLEQEKPAHVVILSGDHIYKMDYSKMLDFHVQNGADLTISCTKVPRAEAFRFGVAGTDPDGRINRFVEKPKDPPGIPGDEEHSYSSMGVYIFSTEVLVRRVIEDVKTDTEHDFGKNIIPRMVRGGDRVFAYPFVDENRSPNRPSDEVYWRDIGTIESYYDANMDLVSVSPQFNLYDEHWPIHRRSQPGPTARTLSHGPDRVPMVVDSLLSTGAIVSGARVERSILGPRSFVHSYADVQDSILFDDVEIGRHCKIKRAIIDKHVKIPAGTQIGYDLELDRKRFTVSPEGIVVVPKGLALK</sequence>
<reference evidence="13 14" key="1">
    <citation type="journal article" date="2018" name="Syst. Appl. Microbiol.">
        <title>Abditibacterium utsteinense sp. nov., the first cultivated member of candidate phylum FBP, isolated from ice-free Antarctic soil samples.</title>
        <authorList>
            <person name="Tahon G."/>
            <person name="Tytgat B."/>
            <person name="Lebbe L."/>
            <person name="Carlier A."/>
            <person name="Willems A."/>
        </authorList>
    </citation>
    <scope>NUCLEOTIDE SEQUENCE [LARGE SCALE GENOMIC DNA]</scope>
    <source>
        <strain evidence="13 14">LMG 29911</strain>
    </source>
</reference>
<evidence type="ECO:0000256" key="7">
    <source>
        <dbReference type="ARBA" id="ARBA00023056"/>
    </source>
</evidence>
<feature type="binding site" evidence="9">
    <location>
        <begin position="237"/>
        <end position="238"/>
    </location>
    <ligand>
        <name>alpha-D-glucose 1-phosphate</name>
        <dbReference type="ChEBI" id="CHEBI:58601"/>
    </ligand>
</feature>
<comment type="function">
    <text evidence="9">Involved in the biosynthesis of ADP-glucose, a building block required for the elongation reactions to produce glycogen. Catalyzes the reaction between ATP and alpha-D-glucose 1-phosphate (G1P) to produce pyrophosphate and ADP-Glc.</text>
</comment>
<proteinExistence type="inferred from homology"/>
<dbReference type="InterPro" id="IPR029044">
    <property type="entry name" value="Nucleotide-diphossugar_trans"/>
</dbReference>